<dbReference type="GO" id="GO:0016020">
    <property type="term" value="C:membrane"/>
    <property type="evidence" value="ECO:0007669"/>
    <property type="project" value="UniProtKB-SubCell"/>
</dbReference>
<name>A0A9P9WNR4_9PEZI</name>
<feature type="transmembrane region" description="Helical" evidence="8">
    <location>
        <begin position="382"/>
        <end position="406"/>
    </location>
</feature>
<keyword evidence="3" id="KW-0808">Transferase</keyword>
<organism evidence="10 11">
    <name type="scientific">Neoarthrinium moseri</name>
    <dbReference type="NCBI Taxonomy" id="1658444"/>
    <lineage>
        <taxon>Eukaryota</taxon>
        <taxon>Fungi</taxon>
        <taxon>Dikarya</taxon>
        <taxon>Ascomycota</taxon>
        <taxon>Pezizomycotina</taxon>
        <taxon>Sordariomycetes</taxon>
        <taxon>Xylariomycetidae</taxon>
        <taxon>Amphisphaeriales</taxon>
        <taxon>Apiosporaceae</taxon>
        <taxon>Neoarthrinium</taxon>
    </lineage>
</organism>
<dbReference type="GO" id="GO:0006629">
    <property type="term" value="P:lipid metabolic process"/>
    <property type="evidence" value="ECO:0007669"/>
    <property type="project" value="InterPro"/>
</dbReference>
<dbReference type="Proteomes" id="UP000829685">
    <property type="component" value="Unassembled WGS sequence"/>
</dbReference>
<keyword evidence="6 8" id="KW-0472">Membrane</keyword>
<evidence type="ECO:0000256" key="8">
    <source>
        <dbReference type="SAM" id="Phobius"/>
    </source>
</evidence>
<comment type="subcellular location">
    <subcellularLocation>
        <location evidence="1">Membrane</location>
        <topology evidence="1">Multi-pass membrane protein</topology>
    </subcellularLocation>
</comment>
<evidence type="ECO:0000256" key="4">
    <source>
        <dbReference type="ARBA" id="ARBA00022692"/>
    </source>
</evidence>
<comment type="caution">
    <text evidence="10">The sequence shown here is derived from an EMBL/GenBank/DDBJ whole genome shotgun (WGS) entry which is preliminary data.</text>
</comment>
<sequence>MAEPGLMPTDLASQYRAIYRAQFKADIAAGTKQPLFFHLLLLGIHIIPALYLAIPHKRRPWLYHARWLVLAATTSFHVWMIRTTSSTNFAFAYGTGLVASWGIIWNFTLLVWTRPQWDAKRVERFKNTRSRGGSSASSANGEVGRRPGATNGAIGNGPATQANGHTTPAATTSLPETNGNASRASPEQRLRDRKRAANGHMSNGSAVEGEDGERRMQEPHTAILERANCNGHSEVPGDVNETSASQQFVYEWQEFPESAPFLTRLDWAVDIATTMRMTGWNWAIPVLPPYRPPPWFSEDSVNQLPLEFVRNDSRQGYTRVRTRGELFLGRFVLSMLPAYIILDACATFMLQDPYFVLGPNSLPLPPHLAAMNPLWLSFRRTLYSFVGIIAALQMAWNFGALCLAFLAPPVLGFRADPWHLPTMSGSFLEVLDRGLAGFWGSWWHQTFRFGFAAPTKWLIRQGYLTKGSTAAGIVGALIAFVQSGFLHSMGSYTTVPESRPWDPPIFFFLSGVGTQLQAVLARLFKARIEQMPRWVKRISNLAFVFIWLHITCKFLLDDFGRSGLWLWEPVPFSFVRWLGYGIPGDFWWRWDRDSFPRWYTGKHWWTSGIGI</sequence>
<evidence type="ECO:0000256" key="6">
    <source>
        <dbReference type="ARBA" id="ARBA00023136"/>
    </source>
</evidence>
<evidence type="ECO:0000259" key="9">
    <source>
        <dbReference type="Pfam" id="PF13813"/>
    </source>
</evidence>
<keyword evidence="4 8" id="KW-0812">Transmembrane</keyword>
<comment type="similarity">
    <text evidence="2">Belongs to the wax synthase family.</text>
</comment>
<feature type="transmembrane region" description="Helical" evidence="8">
    <location>
        <begin position="327"/>
        <end position="350"/>
    </location>
</feature>
<evidence type="ECO:0000256" key="1">
    <source>
        <dbReference type="ARBA" id="ARBA00004141"/>
    </source>
</evidence>
<dbReference type="PANTHER" id="PTHR31595">
    <property type="entry name" value="LONG-CHAIN-ALCOHOL O-FATTY-ACYLTRANSFERASE 3-RELATED"/>
    <property type="match status" value="1"/>
</dbReference>
<keyword evidence="11" id="KW-1185">Reference proteome</keyword>
<feature type="compositionally biased region" description="Low complexity" evidence="7">
    <location>
        <begin position="130"/>
        <end position="139"/>
    </location>
</feature>
<feature type="transmembrane region" description="Helical" evidence="8">
    <location>
        <begin position="61"/>
        <end position="79"/>
    </location>
</feature>
<dbReference type="PANTHER" id="PTHR31595:SF67">
    <property type="entry name" value="WAX SYNTHASE DOMAIN-CONTAINING PROTEIN"/>
    <property type="match status" value="1"/>
</dbReference>
<keyword evidence="5 8" id="KW-1133">Transmembrane helix</keyword>
<dbReference type="GO" id="GO:0008374">
    <property type="term" value="F:O-acyltransferase activity"/>
    <property type="evidence" value="ECO:0007669"/>
    <property type="project" value="InterPro"/>
</dbReference>
<feature type="transmembrane region" description="Helical" evidence="8">
    <location>
        <begin position="505"/>
        <end position="526"/>
    </location>
</feature>
<evidence type="ECO:0000256" key="5">
    <source>
        <dbReference type="ARBA" id="ARBA00022989"/>
    </source>
</evidence>
<feature type="transmembrane region" description="Helical" evidence="8">
    <location>
        <begin position="463"/>
        <end position="485"/>
    </location>
</feature>
<feature type="region of interest" description="Disordered" evidence="7">
    <location>
        <begin position="126"/>
        <end position="216"/>
    </location>
</feature>
<evidence type="ECO:0000313" key="10">
    <source>
        <dbReference type="EMBL" id="KAI1872503.1"/>
    </source>
</evidence>
<evidence type="ECO:0000256" key="2">
    <source>
        <dbReference type="ARBA" id="ARBA00007282"/>
    </source>
</evidence>
<evidence type="ECO:0000313" key="11">
    <source>
        <dbReference type="Proteomes" id="UP000829685"/>
    </source>
</evidence>
<dbReference type="InterPro" id="IPR044851">
    <property type="entry name" value="Wax_synthase"/>
</dbReference>
<feature type="transmembrane region" description="Helical" evidence="8">
    <location>
        <begin position="35"/>
        <end position="54"/>
    </location>
</feature>
<proteinExistence type="inferred from homology"/>
<reference evidence="10" key="1">
    <citation type="submission" date="2021-03" db="EMBL/GenBank/DDBJ databases">
        <title>Revisited historic fungal species revealed as producer of novel bioactive compounds through whole genome sequencing and comparative genomics.</title>
        <authorList>
            <person name="Vignolle G.A."/>
            <person name="Hochenegger N."/>
            <person name="Mach R.L."/>
            <person name="Mach-Aigner A.R."/>
            <person name="Javad Rahimi M."/>
            <person name="Salim K.A."/>
            <person name="Chan C.M."/>
            <person name="Lim L.B.L."/>
            <person name="Cai F."/>
            <person name="Druzhinina I.S."/>
            <person name="U'Ren J.M."/>
            <person name="Derntl C."/>
        </authorList>
    </citation>
    <scope>NUCLEOTIDE SEQUENCE</scope>
    <source>
        <strain evidence="10">TUCIM 5799</strain>
    </source>
</reference>
<evidence type="ECO:0000256" key="7">
    <source>
        <dbReference type="SAM" id="MobiDB-lite"/>
    </source>
</evidence>
<dbReference type="AlphaFoldDB" id="A0A9P9WNR4"/>
<dbReference type="Pfam" id="PF13813">
    <property type="entry name" value="MBOAT_2"/>
    <property type="match status" value="1"/>
</dbReference>
<feature type="domain" description="Wax synthase" evidence="9">
    <location>
        <begin position="421"/>
        <end position="508"/>
    </location>
</feature>
<protein>
    <recommendedName>
        <fullName evidence="9">Wax synthase domain-containing protein</fullName>
    </recommendedName>
</protein>
<dbReference type="InterPro" id="IPR032805">
    <property type="entry name" value="Wax_synthase_dom"/>
</dbReference>
<feature type="transmembrane region" description="Helical" evidence="8">
    <location>
        <begin position="91"/>
        <end position="112"/>
    </location>
</feature>
<gene>
    <name evidence="10" type="ORF">JX265_005383</name>
</gene>
<evidence type="ECO:0000256" key="3">
    <source>
        <dbReference type="ARBA" id="ARBA00022679"/>
    </source>
</evidence>
<accession>A0A9P9WNR4</accession>
<dbReference type="EMBL" id="JAFIMR010000011">
    <property type="protein sequence ID" value="KAI1872503.1"/>
    <property type="molecule type" value="Genomic_DNA"/>
</dbReference>
<feature type="compositionally biased region" description="Polar residues" evidence="7">
    <location>
        <begin position="158"/>
        <end position="185"/>
    </location>
</feature>